<keyword evidence="2" id="KW-0472">Membrane</keyword>
<keyword evidence="2" id="KW-1133">Transmembrane helix</keyword>
<comment type="caution">
    <text evidence="3">The sequence shown here is derived from an EMBL/GenBank/DDBJ whole genome shotgun (WGS) entry which is preliminary data.</text>
</comment>
<gene>
    <name evidence="3" type="ORF">Q9L58_005246</name>
</gene>
<evidence type="ECO:0000256" key="1">
    <source>
        <dbReference type="SAM" id="MobiDB-lite"/>
    </source>
</evidence>
<proteinExistence type="predicted"/>
<accession>A0ABR3GIP9</accession>
<keyword evidence="4" id="KW-1185">Reference proteome</keyword>
<dbReference type="EMBL" id="JBBBZM010000062">
    <property type="protein sequence ID" value="KAL0635812.1"/>
    <property type="molecule type" value="Genomic_DNA"/>
</dbReference>
<keyword evidence="2" id="KW-0812">Transmembrane</keyword>
<feature type="transmembrane region" description="Helical" evidence="2">
    <location>
        <begin position="100"/>
        <end position="122"/>
    </location>
</feature>
<evidence type="ECO:0000256" key="2">
    <source>
        <dbReference type="SAM" id="Phobius"/>
    </source>
</evidence>
<organism evidence="3 4">
    <name type="scientific">Discina gigas</name>
    <dbReference type="NCBI Taxonomy" id="1032678"/>
    <lineage>
        <taxon>Eukaryota</taxon>
        <taxon>Fungi</taxon>
        <taxon>Dikarya</taxon>
        <taxon>Ascomycota</taxon>
        <taxon>Pezizomycotina</taxon>
        <taxon>Pezizomycetes</taxon>
        <taxon>Pezizales</taxon>
        <taxon>Discinaceae</taxon>
        <taxon>Discina</taxon>
    </lineage>
</organism>
<protein>
    <submittedName>
        <fullName evidence="3">Uncharacterized protein</fullName>
    </submittedName>
</protein>
<reference evidence="3 4" key="1">
    <citation type="submission" date="2024-02" db="EMBL/GenBank/DDBJ databases">
        <title>Discinaceae phylogenomics.</title>
        <authorList>
            <person name="Dirks A.C."/>
            <person name="James T.Y."/>
        </authorList>
    </citation>
    <scope>NUCLEOTIDE SEQUENCE [LARGE SCALE GENOMIC DNA]</scope>
    <source>
        <strain evidence="3 4">ACD0624</strain>
    </source>
</reference>
<dbReference type="Proteomes" id="UP001447188">
    <property type="component" value="Unassembled WGS sequence"/>
</dbReference>
<evidence type="ECO:0000313" key="3">
    <source>
        <dbReference type="EMBL" id="KAL0635812.1"/>
    </source>
</evidence>
<name>A0ABR3GIP9_9PEZI</name>
<evidence type="ECO:0000313" key="4">
    <source>
        <dbReference type="Proteomes" id="UP001447188"/>
    </source>
</evidence>
<feature type="region of interest" description="Disordered" evidence="1">
    <location>
        <begin position="7"/>
        <end position="69"/>
    </location>
</feature>
<sequence length="275" mass="29698">MPVFYALTGSPASTGVGRLEPTDAGGLQSSESDFRGNVFSSQTTTVVDDESREWGPLPTDDRNRPGGSSSAIVVHPHATAVFDRPLPSSTQADSITTAELVGIAISAGVVAFTVLFAVIWWIRRRSRIGHRLENGSQQSLVVEKGEEPPTYEAAVFGIHRAALPPTLQSPPAVHHIHSPRPFNAASSNRTLHQLDLGPIAPRDAVEIVVYPHDSPPPPSERSTLSIRSALQMSPDFENNTISSSYHITDFTEEYPSIMPTDSGMNETEVVAREIV</sequence>